<keyword evidence="1" id="KW-1133">Transmembrane helix</keyword>
<keyword evidence="1" id="KW-0472">Membrane</keyword>
<keyword evidence="1" id="KW-0812">Transmembrane</keyword>
<evidence type="ECO:0000313" key="4">
    <source>
        <dbReference type="Proteomes" id="UP000030161"/>
    </source>
</evidence>
<evidence type="ECO:0000313" key="3">
    <source>
        <dbReference type="EMBL" id="KGR21900.1"/>
    </source>
</evidence>
<dbReference type="Proteomes" id="UP000030161">
    <property type="component" value="Unassembled WGS sequence"/>
</dbReference>
<feature type="chain" id="PRO_5044186614" description="Secreted protein" evidence="2">
    <location>
        <begin position="24"/>
        <end position="117"/>
    </location>
</feature>
<proteinExistence type="predicted"/>
<dbReference type="AlphaFoldDB" id="A0AB34Q0H5"/>
<dbReference type="EMBL" id="AJIX01000002">
    <property type="protein sequence ID" value="KGR21900.1"/>
    <property type="molecule type" value="Genomic_DNA"/>
</dbReference>
<feature type="non-terminal residue" evidence="3">
    <location>
        <position position="117"/>
    </location>
</feature>
<keyword evidence="2" id="KW-0732">Signal</keyword>
<comment type="caution">
    <text evidence="3">The sequence shown here is derived from an EMBL/GenBank/DDBJ whole genome shotgun (WGS) entry which is preliminary data.</text>
</comment>
<name>A0AB34Q0H5_CANAX</name>
<feature type="signal peptide" evidence="2">
    <location>
        <begin position="1"/>
        <end position="23"/>
    </location>
</feature>
<gene>
    <name evidence="3" type="ORF">MG3_00121</name>
</gene>
<reference evidence="3 4" key="1">
    <citation type="submission" date="2013-12" db="EMBL/GenBank/DDBJ databases">
        <title>The Genome Sequence of Candida albicans P78048.</title>
        <authorList>
            <consortium name="The Broad Institute Genome Sequencing Platform"/>
            <consortium name="The Broad Institute Genome Sequencing Center for Infectious Disease"/>
            <person name="Cuomo C."/>
            <person name="Bennett R."/>
            <person name="Hirakawa M."/>
            <person name="Noverr M."/>
            <person name="Mitchell A."/>
            <person name="Young S.K."/>
            <person name="Zeng Q."/>
            <person name="Gargeya S."/>
            <person name="Fitzgerald M."/>
            <person name="Abouelleil A."/>
            <person name="Alvarado L."/>
            <person name="Berlin A.M."/>
            <person name="Chapman S.B."/>
            <person name="Dewar J."/>
            <person name="Goldberg J."/>
            <person name="Griggs A."/>
            <person name="Gujja S."/>
            <person name="Hansen M."/>
            <person name="Howarth C."/>
            <person name="Imamovic A."/>
            <person name="Larimer J."/>
            <person name="McCowan C."/>
            <person name="Murphy C."/>
            <person name="Pearson M."/>
            <person name="Priest M."/>
            <person name="Roberts A."/>
            <person name="Saif S."/>
            <person name="Shea T."/>
            <person name="Sykes S."/>
            <person name="Wortman J."/>
            <person name="Nusbaum C."/>
            <person name="Birren B."/>
        </authorList>
    </citation>
    <scope>NUCLEOTIDE SEQUENCE [LARGE SCALE GENOMIC DNA]</scope>
    <source>
        <strain evidence="3 4">P78048</strain>
    </source>
</reference>
<evidence type="ECO:0000256" key="2">
    <source>
        <dbReference type="SAM" id="SignalP"/>
    </source>
</evidence>
<organism evidence="3 4">
    <name type="scientific">Candida albicans P78048</name>
    <dbReference type="NCBI Taxonomy" id="1094989"/>
    <lineage>
        <taxon>Eukaryota</taxon>
        <taxon>Fungi</taxon>
        <taxon>Dikarya</taxon>
        <taxon>Ascomycota</taxon>
        <taxon>Saccharomycotina</taxon>
        <taxon>Pichiomycetes</taxon>
        <taxon>Debaryomycetaceae</taxon>
        <taxon>Candida/Lodderomyces clade</taxon>
        <taxon>Candida</taxon>
    </lineage>
</organism>
<sequence length="117" mass="12816">MACFHGISFCRCGLFPFLQPAAGGAGGSGACCDKCRPSIVSTTKIKPLIVKICKSASASSKFFFLFFFPLKVFISFSLHQNIILVLSCTLLFNHLHRCNKFVNFCLLLALLLSSSTR</sequence>
<evidence type="ECO:0000256" key="1">
    <source>
        <dbReference type="SAM" id="Phobius"/>
    </source>
</evidence>
<evidence type="ECO:0008006" key="5">
    <source>
        <dbReference type="Google" id="ProtNLM"/>
    </source>
</evidence>
<accession>A0AB34Q0H5</accession>
<protein>
    <recommendedName>
        <fullName evidence="5">Secreted protein</fullName>
    </recommendedName>
</protein>
<feature type="transmembrane region" description="Helical" evidence="1">
    <location>
        <begin position="62"/>
        <end position="86"/>
    </location>
</feature>